<protein>
    <submittedName>
        <fullName evidence="2">Metal dependent phosphohydrolase</fullName>
    </submittedName>
</protein>
<gene>
    <name evidence="2" type="ORF">RIL183_28061</name>
</gene>
<dbReference type="PANTHER" id="PTHR43155">
    <property type="entry name" value="CYCLIC DI-GMP PHOSPHODIESTERASE PA4108-RELATED"/>
    <property type="match status" value="1"/>
</dbReference>
<dbReference type="Pfam" id="PF13487">
    <property type="entry name" value="HD_5"/>
    <property type="match status" value="1"/>
</dbReference>
<dbReference type="OrthoDB" id="9804747at2"/>
<proteinExistence type="predicted"/>
<keyword evidence="2" id="KW-0378">Hydrolase</keyword>
<dbReference type="GO" id="GO:0016787">
    <property type="term" value="F:hydrolase activity"/>
    <property type="evidence" value="ECO:0007669"/>
    <property type="project" value="UniProtKB-KW"/>
</dbReference>
<dbReference type="CDD" id="cd00077">
    <property type="entry name" value="HDc"/>
    <property type="match status" value="1"/>
</dbReference>
<dbReference type="SMART" id="SM00471">
    <property type="entry name" value="HDc"/>
    <property type="match status" value="1"/>
</dbReference>
<dbReference type="AlphaFoldDB" id="A0A0M6WTM8"/>
<sequence length="354" mass="39955">MRYLPTSKLTPGMALGQDIYDGAGRLLLAKHLLLSEEYISNLEFLGFPGIYIDDEFTQGIEIQQVLNPQVRSQALKVVHDMFAFDVASDAEEDMPVSEIKIQKTIERIVENILSNGDIMCNVLDIKNYDDYIYYHSINVAMMSVLLGANYGMNEESLYQLTTAAILHDIGKRFLDIGIINADHALTEEETQLLRKHPELGADYLKGNYHFSALVYAGVMQHHENYDGTGYPLGKSGEHIPLYARIIRLVEQYDNMVSLHRGRENLSPSDAMEYLMAGSGTLFDPKLVELFVEKIAVYPVGCEVELSNGMHGVVAKNFERFFLRPVVKVVETGEMLNLRDDPDTRSIIITKMVIH</sequence>
<dbReference type="PROSITE" id="PS51832">
    <property type="entry name" value="HD_GYP"/>
    <property type="match status" value="1"/>
</dbReference>
<evidence type="ECO:0000313" key="3">
    <source>
        <dbReference type="Proteomes" id="UP000049828"/>
    </source>
</evidence>
<keyword evidence="3" id="KW-1185">Reference proteome</keyword>
<evidence type="ECO:0000259" key="1">
    <source>
        <dbReference type="PROSITE" id="PS51832"/>
    </source>
</evidence>
<dbReference type="STRING" id="360807.ERS852392_02753"/>
<reference evidence="3" key="1">
    <citation type="submission" date="2015-05" db="EMBL/GenBank/DDBJ databases">
        <authorList>
            <consortium name="Pathogen Informatics"/>
        </authorList>
    </citation>
    <scope>NUCLEOTIDE SEQUENCE [LARGE SCALE GENOMIC DNA]</scope>
    <source>
        <strain evidence="3">L1-83</strain>
    </source>
</reference>
<organism evidence="2 3">
    <name type="scientific">Roseburia inulinivorans</name>
    <dbReference type="NCBI Taxonomy" id="360807"/>
    <lineage>
        <taxon>Bacteria</taxon>
        <taxon>Bacillati</taxon>
        <taxon>Bacillota</taxon>
        <taxon>Clostridia</taxon>
        <taxon>Lachnospirales</taxon>
        <taxon>Lachnospiraceae</taxon>
        <taxon>Roseburia</taxon>
    </lineage>
</organism>
<evidence type="ECO:0000313" key="2">
    <source>
        <dbReference type="EMBL" id="CRL41001.1"/>
    </source>
</evidence>
<dbReference type="InterPro" id="IPR003607">
    <property type="entry name" value="HD/PDEase_dom"/>
</dbReference>
<dbReference type="Proteomes" id="UP000049828">
    <property type="component" value="Unassembled WGS sequence"/>
</dbReference>
<dbReference type="EMBL" id="CVRS01000087">
    <property type="protein sequence ID" value="CRL41001.1"/>
    <property type="molecule type" value="Genomic_DNA"/>
</dbReference>
<accession>A0A0M6WTM8</accession>
<dbReference type="InterPro" id="IPR037522">
    <property type="entry name" value="HD_GYP_dom"/>
</dbReference>
<name>A0A0M6WTM8_9FIRM</name>
<dbReference type="PANTHER" id="PTHR43155:SF2">
    <property type="entry name" value="CYCLIC DI-GMP PHOSPHODIESTERASE PA4108"/>
    <property type="match status" value="1"/>
</dbReference>
<dbReference type="RefSeq" id="WP_021923561.1">
    <property type="nucleotide sequence ID" value="NZ_CVRS01000087.1"/>
</dbReference>
<dbReference type="Gene3D" id="1.10.3210.10">
    <property type="entry name" value="Hypothetical protein af1432"/>
    <property type="match status" value="1"/>
</dbReference>
<dbReference type="SUPFAM" id="SSF109604">
    <property type="entry name" value="HD-domain/PDEase-like"/>
    <property type="match status" value="1"/>
</dbReference>
<feature type="domain" description="HD-GYP" evidence="1">
    <location>
        <begin position="110"/>
        <end position="306"/>
    </location>
</feature>